<comment type="subcellular location">
    <subcellularLocation>
        <location evidence="1">Cell inner membrane</location>
        <topology evidence="1">Peripheral membrane protein</topology>
    </subcellularLocation>
</comment>
<dbReference type="EMBL" id="PJNW01000005">
    <property type="protein sequence ID" value="PKR89575.1"/>
    <property type="molecule type" value="Genomic_DNA"/>
</dbReference>
<dbReference type="GO" id="GO:0005524">
    <property type="term" value="F:ATP binding"/>
    <property type="evidence" value="ECO:0007669"/>
    <property type="project" value="UniProtKB-KW"/>
</dbReference>
<accession>A0A1I4VPC7</accession>
<dbReference type="InterPro" id="IPR003593">
    <property type="entry name" value="AAA+_ATPase"/>
</dbReference>
<feature type="domain" description="ABC transporter" evidence="6">
    <location>
        <begin position="2"/>
        <end position="248"/>
    </location>
</feature>
<proteinExistence type="inferred from homology"/>
<dbReference type="Proteomes" id="UP000233491">
    <property type="component" value="Unassembled WGS sequence"/>
</dbReference>
<keyword evidence="4" id="KW-0547">Nucleotide-binding</keyword>
<organism evidence="7 8">
    <name type="scientific">Pleomorphomonas diazotrophica</name>
    <dbReference type="NCBI Taxonomy" id="1166257"/>
    <lineage>
        <taxon>Bacteria</taxon>
        <taxon>Pseudomonadati</taxon>
        <taxon>Pseudomonadota</taxon>
        <taxon>Alphaproteobacteria</taxon>
        <taxon>Hyphomicrobiales</taxon>
        <taxon>Pleomorphomonadaceae</taxon>
        <taxon>Pleomorphomonas</taxon>
    </lineage>
</organism>
<dbReference type="AlphaFoldDB" id="A0A1I4VPC7"/>
<keyword evidence="5 7" id="KW-0067">ATP-binding</keyword>
<dbReference type="CDD" id="cd03257">
    <property type="entry name" value="ABC_NikE_OppD_transporters"/>
    <property type="match status" value="1"/>
</dbReference>
<evidence type="ECO:0000256" key="5">
    <source>
        <dbReference type="ARBA" id="ARBA00022840"/>
    </source>
</evidence>
<evidence type="ECO:0000313" key="7">
    <source>
        <dbReference type="EMBL" id="PKR89575.1"/>
    </source>
</evidence>
<comment type="similarity">
    <text evidence="2">Belongs to the ABC transporter superfamily.</text>
</comment>
<dbReference type="Pfam" id="PF08352">
    <property type="entry name" value="oligo_HPY"/>
    <property type="match status" value="1"/>
</dbReference>
<keyword evidence="3" id="KW-0813">Transport</keyword>
<protein>
    <submittedName>
        <fullName evidence="7">Oligopeptide ABC transporter ATP-binding protein</fullName>
    </submittedName>
</protein>
<reference evidence="7 8" key="1">
    <citation type="submission" date="2017-12" db="EMBL/GenBank/DDBJ databases">
        <title>Anaerobic carbon monoxide metabolism by Pleomorphomonas carboxyditropha sp. nov., a new mesophilic hydrogenogenic carboxidotroph.</title>
        <authorList>
            <person name="Esquivel-Elizondo S."/>
            <person name="Krajmalnik-Brown R."/>
        </authorList>
    </citation>
    <scope>NUCLEOTIDE SEQUENCE [LARGE SCALE GENOMIC DNA]</scope>
    <source>
        <strain evidence="7 8">R5-392</strain>
    </source>
</reference>
<dbReference type="Gene3D" id="3.40.50.300">
    <property type="entry name" value="P-loop containing nucleotide triphosphate hydrolases"/>
    <property type="match status" value="1"/>
</dbReference>
<evidence type="ECO:0000313" key="8">
    <source>
        <dbReference type="Proteomes" id="UP000233491"/>
    </source>
</evidence>
<dbReference type="InterPro" id="IPR027417">
    <property type="entry name" value="P-loop_NTPase"/>
</dbReference>
<dbReference type="SMART" id="SM00382">
    <property type="entry name" value="AAA"/>
    <property type="match status" value="1"/>
</dbReference>
<gene>
    <name evidence="7" type="ORF">CXZ10_09395</name>
</gene>
<evidence type="ECO:0000256" key="2">
    <source>
        <dbReference type="ARBA" id="ARBA00005417"/>
    </source>
</evidence>
<dbReference type="RefSeq" id="WP_101288883.1">
    <property type="nucleotide sequence ID" value="NZ_FOUQ01000012.1"/>
</dbReference>
<dbReference type="GO" id="GO:0005886">
    <property type="term" value="C:plasma membrane"/>
    <property type="evidence" value="ECO:0007669"/>
    <property type="project" value="UniProtKB-SubCell"/>
</dbReference>
<evidence type="ECO:0000256" key="1">
    <source>
        <dbReference type="ARBA" id="ARBA00004417"/>
    </source>
</evidence>
<name>A0A1I4VPC7_9HYPH</name>
<dbReference type="SUPFAM" id="SSF52540">
    <property type="entry name" value="P-loop containing nucleoside triphosphate hydrolases"/>
    <property type="match status" value="1"/>
</dbReference>
<dbReference type="GO" id="GO:0015833">
    <property type="term" value="P:peptide transport"/>
    <property type="evidence" value="ECO:0007669"/>
    <property type="project" value="InterPro"/>
</dbReference>
<dbReference type="InterPro" id="IPR003439">
    <property type="entry name" value="ABC_transporter-like_ATP-bd"/>
</dbReference>
<dbReference type="PROSITE" id="PS00211">
    <property type="entry name" value="ABC_TRANSPORTER_1"/>
    <property type="match status" value="1"/>
</dbReference>
<keyword evidence="8" id="KW-1185">Reference proteome</keyword>
<dbReference type="PANTHER" id="PTHR43230">
    <property type="entry name" value="ABC-TYPE DIPEPTIDE/OLIGOPEPTIDE TRANSPORT SYSTEM, ATPASE COMPONENT"/>
    <property type="match status" value="1"/>
</dbReference>
<evidence type="ECO:0000256" key="4">
    <source>
        <dbReference type="ARBA" id="ARBA00022741"/>
    </source>
</evidence>
<dbReference type="GO" id="GO:0016887">
    <property type="term" value="F:ATP hydrolysis activity"/>
    <property type="evidence" value="ECO:0007669"/>
    <property type="project" value="InterPro"/>
</dbReference>
<dbReference type="Pfam" id="PF00005">
    <property type="entry name" value="ABC_tran"/>
    <property type="match status" value="1"/>
</dbReference>
<dbReference type="OrthoDB" id="9802264at2"/>
<dbReference type="InterPro" id="IPR017871">
    <property type="entry name" value="ABC_transporter-like_CS"/>
</dbReference>
<evidence type="ECO:0000259" key="6">
    <source>
        <dbReference type="PROSITE" id="PS50893"/>
    </source>
</evidence>
<sequence>MLKVENVSKVFRSGAFGGKKSRVIHDVDFEVKPGEVVSLIGESGSGKTTVGRMILRLTSVSEGRITFDGEDISALKGSGLKSYYRRVQGVFQDPFSSFNPIFKVGRVFRTIRREFLGDLDAAAWEARLTGALNAVGLEIAALDKFPHQMSGGQLQRLLIARALVLDIRLLVADEIISMLDASTRIDVLNLLGDLKRQGLSIIFVTHDLALGNYISDRIIILQKGSIVEMGATDRVFGDPQHPYTRSLLDAVPHLHERWSDAELKDLGLVADTARFGGHLIEHRENHLVRVYS</sequence>
<dbReference type="PROSITE" id="PS50893">
    <property type="entry name" value="ABC_TRANSPORTER_2"/>
    <property type="match status" value="1"/>
</dbReference>
<dbReference type="PANTHER" id="PTHR43230:SF3">
    <property type="entry name" value="ABC-TYPE DIPEPTIDE_OLIGOPEPTIDE TRANSPORT SYSTEM, ATPASE COMPONENT"/>
    <property type="match status" value="1"/>
</dbReference>
<evidence type="ECO:0000256" key="3">
    <source>
        <dbReference type="ARBA" id="ARBA00022448"/>
    </source>
</evidence>
<dbReference type="InterPro" id="IPR013563">
    <property type="entry name" value="Oligopep_ABC_C"/>
</dbReference>
<comment type="caution">
    <text evidence="7">The sequence shown here is derived from an EMBL/GenBank/DDBJ whole genome shotgun (WGS) entry which is preliminary data.</text>
</comment>